<dbReference type="VEuPathDB" id="ToxoDB:ETH_00004620"/>
<keyword evidence="3" id="KW-0732">Signal</keyword>
<dbReference type="RefSeq" id="XP_013227769.1">
    <property type="nucleotide sequence ID" value="XM_013372315.1"/>
</dbReference>
<dbReference type="OrthoDB" id="10507352at2759"/>
<keyword evidence="5" id="KW-1185">Reference proteome</keyword>
<feature type="region of interest" description="Disordered" evidence="1">
    <location>
        <begin position="466"/>
        <end position="566"/>
    </location>
</feature>
<name>U6KJG3_EIMTE</name>
<feature type="region of interest" description="Disordered" evidence="1">
    <location>
        <begin position="778"/>
        <end position="799"/>
    </location>
</feature>
<gene>
    <name evidence="4" type="ORF">ETH_00004620</name>
</gene>
<feature type="chain" id="PRO_5004671695" description="Transmembrane protein" evidence="3">
    <location>
        <begin position="41"/>
        <end position="897"/>
    </location>
</feature>
<dbReference type="Proteomes" id="UP000030747">
    <property type="component" value="Unassembled WGS sequence"/>
</dbReference>
<accession>U6KJG3</accession>
<evidence type="ECO:0000256" key="3">
    <source>
        <dbReference type="SAM" id="SignalP"/>
    </source>
</evidence>
<protein>
    <recommendedName>
        <fullName evidence="6">Transmembrane protein</fullName>
    </recommendedName>
</protein>
<evidence type="ECO:0000256" key="1">
    <source>
        <dbReference type="SAM" id="MobiDB-lite"/>
    </source>
</evidence>
<feature type="region of interest" description="Disordered" evidence="1">
    <location>
        <begin position="76"/>
        <end position="98"/>
    </location>
</feature>
<dbReference type="Gene3D" id="3.30.1710.10">
    <property type="entry name" value="top7, de novo designed protein"/>
    <property type="match status" value="3"/>
</dbReference>
<dbReference type="AlphaFoldDB" id="U6KJG3"/>
<feature type="region of interest" description="Disordered" evidence="1">
    <location>
        <begin position="624"/>
        <end position="675"/>
    </location>
</feature>
<evidence type="ECO:0000256" key="2">
    <source>
        <dbReference type="SAM" id="Phobius"/>
    </source>
</evidence>
<feature type="compositionally biased region" description="Polar residues" evidence="1">
    <location>
        <begin position="641"/>
        <end position="660"/>
    </location>
</feature>
<evidence type="ECO:0000313" key="5">
    <source>
        <dbReference type="Proteomes" id="UP000030747"/>
    </source>
</evidence>
<dbReference type="EMBL" id="HG673746">
    <property type="protein sequence ID" value="CDJ36931.1"/>
    <property type="molecule type" value="Genomic_DNA"/>
</dbReference>
<evidence type="ECO:0008006" key="6">
    <source>
        <dbReference type="Google" id="ProtNLM"/>
    </source>
</evidence>
<dbReference type="VEuPathDB" id="ToxoDB:ETH2_0820900"/>
<sequence>MNSPDYRFTSGLTNFPVAYGSRRYLLRGFCLLCLLTLCTASPKSAAAVHETTPLCDVAPVTTATAAALPPSLPTEGNEVKWKHSSSSTSIDNEDGCTTSITRGTPPALNCRDSLAMSNSLVSPRRSSALPVFLKVSALVAAVIGTAAVVFLVLRCSQERRLHLSQGHNPRAISDPGFDEGEGPSTRITACVNLRDEQEAKNTENQGEVLSEHQVRRRARSLFREALELCDAGSRLLPLLGGGDYLRGISLIVGLTAVELASVGYVLPEVLDGGWSATVDAIARESRLAISGVSRTGTHGNTVRKIRRLGKFLASIRRRRPKIDVRQKVRSDLLFTSITIAREAISQSKQAVDVLIPWSMQNLSAQALGNDKGRTRPASADRGDIVPRKVSEALLRFLGRLRRARVTTIRDHPAFGRLINRFGRRLFYPALSQDERLALAQSTSVTVPLSVQLQDLYDISGDSRQTLAQKQEDALAGRGSTSPSDSDGSTADSHERTSQSQHPYGAEDAAEEREIHEAWPSETSEPQSMHTDLFSQEGTPTSFPSTVSSLESLAPPQSSSTDAGSAFSLENAHNPELYAGQQFLDQIYTAVHQLLLLSSGAYAGSAPALRSGSFMADAPPETMMPRRPHGSALGSHARATERSLSLSYTDSPRASAKTANPSVARGQESYGSAHGKYLSGGTTQTLQIYMQKRVEMPLGDPREVTIQELSLHNVLKEHMESPLQELTRRLLYGSAEHLRIHMKKQVEDHLEMPLGDLGEVTIQKLSLQNILKERLESPLQELTRGPSDGSAANPQTHMEKEVEEHLDIPLGDIGEATVEELSLQNILMEHMESPLHEPTQGLLDGSTANLQIHMKKRVEENLEMSPGDLGQMAVEELSLQNILKQRMESPLHEPTRGR</sequence>
<keyword evidence="2" id="KW-1133">Transmembrane helix</keyword>
<feature type="compositionally biased region" description="Low complexity" evidence="1">
    <location>
        <begin position="478"/>
        <end position="490"/>
    </location>
</feature>
<feature type="transmembrane region" description="Helical" evidence="2">
    <location>
        <begin position="131"/>
        <end position="153"/>
    </location>
</feature>
<keyword evidence="2" id="KW-0812">Transmembrane</keyword>
<feature type="compositionally biased region" description="Polar residues" evidence="1">
    <location>
        <begin position="84"/>
        <end position="98"/>
    </location>
</feature>
<organism evidence="4 5">
    <name type="scientific">Eimeria tenella</name>
    <name type="common">Coccidian parasite</name>
    <dbReference type="NCBI Taxonomy" id="5802"/>
    <lineage>
        <taxon>Eukaryota</taxon>
        <taxon>Sar</taxon>
        <taxon>Alveolata</taxon>
        <taxon>Apicomplexa</taxon>
        <taxon>Conoidasida</taxon>
        <taxon>Coccidia</taxon>
        <taxon>Eucoccidiorida</taxon>
        <taxon>Eimeriorina</taxon>
        <taxon>Eimeriidae</taxon>
        <taxon>Eimeria</taxon>
    </lineage>
</organism>
<reference evidence="4" key="2">
    <citation type="submission" date="2013-10" db="EMBL/GenBank/DDBJ databases">
        <authorList>
            <person name="Aslett M."/>
        </authorList>
    </citation>
    <scope>NUCLEOTIDE SEQUENCE [LARGE SCALE GENOMIC DNA]</scope>
    <source>
        <strain evidence="4">Houghton</strain>
    </source>
</reference>
<dbReference type="GeneID" id="25250132"/>
<feature type="signal peptide" evidence="3">
    <location>
        <begin position="1"/>
        <end position="40"/>
    </location>
</feature>
<reference evidence="4" key="1">
    <citation type="submission" date="2013-10" db="EMBL/GenBank/DDBJ databases">
        <title>Genomic analysis of the causative agents of coccidiosis in chickens.</title>
        <authorList>
            <person name="Reid A.J."/>
            <person name="Blake D."/>
            <person name="Billington K."/>
            <person name="Browne H."/>
            <person name="Dunn M."/>
            <person name="Hung S."/>
            <person name="Kawahara F."/>
            <person name="Miranda-Saavedra D."/>
            <person name="Mourier T."/>
            <person name="Nagra H."/>
            <person name="Otto T.D."/>
            <person name="Rawlings N."/>
            <person name="Sanchez A."/>
            <person name="Sanders M."/>
            <person name="Subramaniam C."/>
            <person name="Tay Y."/>
            <person name="Dear P."/>
            <person name="Doerig C."/>
            <person name="Gruber A."/>
            <person name="Parkinson J."/>
            <person name="Shirley M."/>
            <person name="Wan K.L."/>
            <person name="Berriman M."/>
            <person name="Tomley F."/>
            <person name="Pain A."/>
        </authorList>
    </citation>
    <scope>NUCLEOTIDE SEQUENCE [LARGE SCALE GENOMIC DNA]</scope>
    <source>
        <strain evidence="4">Houghton</strain>
    </source>
</reference>
<proteinExistence type="predicted"/>
<evidence type="ECO:0000313" key="4">
    <source>
        <dbReference type="EMBL" id="CDJ36931.1"/>
    </source>
</evidence>
<keyword evidence="2" id="KW-0472">Membrane</keyword>
<feature type="compositionally biased region" description="Polar residues" evidence="1">
    <location>
        <begin position="520"/>
        <end position="562"/>
    </location>
</feature>